<proteinExistence type="predicted"/>
<comment type="caution">
    <text evidence="1">The sequence shown here is derived from an EMBL/GenBank/DDBJ whole genome shotgun (WGS) entry which is preliminary data.</text>
</comment>
<dbReference type="AlphaFoldDB" id="X1CUA9"/>
<accession>X1CUA9</accession>
<protein>
    <submittedName>
        <fullName evidence="1">Uncharacterized protein</fullName>
    </submittedName>
</protein>
<organism evidence="1">
    <name type="scientific">marine sediment metagenome</name>
    <dbReference type="NCBI Taxonomy" id="412755"/>
    <lineage>
        <taxon>unclassified sequences</taxon>
        <taxon>metagenomes</taxon>
        <taxon>ecological metagenomes</taxon>
    </lineage>
</organism>
<dbReference type="EMBL" id="BART01029308">
    <property type="protein sequence ID" value="GAG99673.1"/>
    <property type="molecule type" value="Genomic_DNA"/>
</dbReference>
<gene>
    <name evidence="1" type="ORF">S01H4_51464</name>
</gene>
<name>X1CUA9_9ZZZZ</name>
<sequence length="42" mass="5008">MSSVAKEIERFLYKPLNATNKSEKFDARWKASGPWEYKRTRS</sequence>
<evidence type="ECO:0000313" key="1">
    <source>
        <dbReference type="EMBL" id="GAG99673.1"/>
    </source>
</evidence>
<reference evidence="1" key="1">
    <citation type="journal article" date="2014" name="Front. Microbiol.">
        <title>High frequency of phylogenetically diverse reductive dehalogenase-homologous genes in deep subseafloor sedimentary metagenomes.</title>
        <authorList>
            <person name="Kawai M."/>
            <person name="Futagami T."/>
            <person name="Toyoda A."/>
            <person name="Takaki Y."/>
            <person name="Nishi S."/>
            <person name="Hori S."/>
            <person name="Arai W."/>
            <person name="Tsubouchi T."/>
            <person name="Morono Y."/>
            <person name="Uchiyama I."/>
            <person name="Ito T."/>
            <person name="Fujiyama A."/>
            <person name="Inagaki F."/>
            <person name="Takami H."/>
        </authorList>
    </citation>
    <scope>NUCLEOTIDE SEQUENCE</scope>
    <source>
        <strain evidence="1">Expedition CK06-06</strain>
    </source>
</reference>